<proteinExistence type="inferred from homology"/>
<evidence type="ECO:0000256" key="1">
    <source>
        <dbReference type="ARBA" id="ARBA00010790"/>
    </source>
</evidence>
<protein>
    <submittedName>
        <fullName evidence="7">Oxidoreductase</fullName>
    </submittedName>
</protein>
<gene>
    <name evidence="7" type="ORF">TBH_C2328</name>
</gene>
<evidence type="ECO:0000313" key="7">
    <source>
        <dbReference type="EMBL" id="BAO45238.1"/>
    </source>
</evidence>
<evidence type="ECO:0000259" key="5">
    <source>
        <dbReference type="Pfam" id="PF00732"/>
    </source>
</evidence>
<comment type="similarity">
    <text evidence="1">Belongs to the GMC oxidoreductase family.</text>
</comment>
<dbReference type="Proteomes" id="UP000031631">
    <property type="component" value="Chromosome"/>
</dbReference>
<dbReference type="GO" id="GO:0016614">
    <property type="term" value="F:oxidoreductase activity, acting on CH-OH group of donors"/>
    <property type="evidence" value="ECO:0007669"/>
    <property type="project" value="InterPro"/>
</dbReference>
<dbReference type="InterPro" id="IPR036188">
    <property type="entry name" value="FAD/NAD-bd_sf"/>
</dbReference>
<organism evidence="7 8">
    <name type="scientific">Thiolapillus brandeum</name>
    <dbReference type="NCBI Taxonomy" id="1076588"/>
    <lineage>
        <taxon>Bacteria</taxon>
        <taxon>Pseudomonadati</taxon>
        <taxon>Pseudomonadota</taxon>
        <taxon>Gammaproteobacteria</taxon>
        <taxon>Chromatiales</taxon>
        <taxon>Sedimenticolaceae</taxon>
        <taxon>Thiolapillus</taxon>
    </lineage>
</organism>
<dbReference type="InterPro" id="IPR007867">
    <property type="entry name" value="GMC_OxRtase_C"/>
</dbReference>
<dbReference type="InterPro" id="IPR000172">
    <property type="entry name" value="GMC_OxRdtase_N"/>
</dbReference>
<evidence type="ECO:0000256" key="3">
    <source>
        <dbReference type="ARBA" id="ARBA00022827"/>
    </source>
</evidence>
<keyword evidence="2" id="KW-0285">Flavoprotein</keyword>
<dbReference type="KEGG" id="tbn:TBH_C2328"/>
<name>A0A7U6GKB9_9GAMM</name>
<evidence type="ECO:0000256" key="2">
    <source>
        <dbReference type="ARBA" id="ARBA00022630"/>
    </source>
</evidence>
<keyword evidence="4" id="KW-0560">Oxidoreductase</keyword>
<dbReference type="PANTHER" id="PTHR46056:SF12">
    <property type="entry name" value="LONG-CHAIN-ALCOHOL OXIDASE"/>
    <property type="match status" value="1"/>
</dbReference>
<accession>A0A7U6GKB9</accession>
<dbReference type="GO" id="GO:0050660">
    <property type="term" value="F:flavin adenine dinucleotide binding"/>
    <property type="evidence" value="ECO:0007669"/>
    <property type="project" value="InterPro"/>
</dbReference>
<feature type="domain" description="Glucose-methanol-choline oxidoreductase C-terminal" evidence="6">
    <location>
        <begin position="430"/>
        <end position="548"/>
    </location>
</feature>
<keyword evidence="8" id="KW-1185">Reference proteome</keyword>
<dbReference type="Pfam" id="PF05199">
    <property type="entry name" value="GMC_oxred_C"/>
    <property type="match status" value="1"/>
</dbReference>
<feature type="domain" description="Glucose-methanol-choline oxidoreductase N-terminal" evidence="5">
    <location>
        <begin position="80"/>
        <end position="321"/>
    </location>
</feature>
<evidence type="ECO:0000313" key="8">
    <source>
        <dbReference type="Proteomes" id="UP000031631"/>
    </source>
</evidence>
<dbReference type="AlphaFoldDB" id="A0A7U6GKB9"/>
<dbReference type="PANTHER" id="PTHR46056">
    <property type="entry name" value="LONG-CHAIN-ALCOHOL OXIDASE"/>
    <property type="match status" value="1"/>
</dbReference>
<keyword evidence="3" id="KW-0274">FAD</keyword>
<dbReference type="Pfam" id="PF00732">
    <property type="entry name" value="GMC_oxred_N"/>
    <property type="match status" value="1"/>
</dbReference>
<dbReference type="SUPFAM" id="SSF51905">
    <property type="entry name" value="FAD/NAD(P)-binding domain"/>
    <property type="match status" value="1"/>
</dbReference>
<evidence type="ECO:0000259" key="6">
    <source>
        <dbReference type="Pfam" id="PF05199"/>
    </source>
</evidence>
<reference evidence="7 8" key="1">
    <citation type="journal article" date="2014" name="PLoS ONE">
        <title>Physiological and genomic features of a novel sulfur-oxidizing gammaproteobacterium belonging to a previously uncultivated symbiotic lineage isolated from a hydrothermal vent.</title>
        <authorList>
            <person name="Nunoura T."/>
            <person name="Takaki Y."/>
            <person name="Kazama H."/>
            <person name="Kakuta J."/>
            <person name="Shimamura S."/>
            <person name="Makita H."/>
            <person name="Hirai M."/>
            <person name="Miyazaki M."/>
            <person name="Takai K."/>
        </authorList>
    </citation>
    <scope>NUCLEOTIDE SEQUENCE [LARGE SCALE GENOMIC DNA]</scope>
    <source>
        <strain evidence="7 8">Hiromi1</strain>
    </source>
</reference>
<dbReference type="Gene3D" id="3.50.50.60">
    <property type="entry name" value="FAD/NAD(P)-binding domain"/>
    <property type="match status" value="2"/>
</dbReference>
<dbReference type="SUPFAM" id="SSF54373">
    <property type="entry name" value="FAD-linked reductases, C-terminal domain"/>
    <property type="match status" value="1"/>
</dbReference>
<sequence>MSHDYDVCVVGSGAGGSPVALTLARAGYSVLVLERGPWWHTDDFYKDELACCLRDVYKPDRRDEPHIIELEDDDGGWLSQSTVNSRWNFWNGNCVGGASNFMSGFFHRLKPVDFHLLSEFGPIEGANMADWPISYEDLEPYYTRVETEVGVSGRVVSHPHAEPRSTPDFPYPPLQEHPVASLLDKAGRKLGYHPFPTSRAILSRPADGRNSCAYNGGYCGSTGCSTAAKGSARVALLDKAVKTGRCEVRPHALVKRIISDARGKITGVEYFDQAGKLKQVDARIYVVACQAIETAKLLLRSTGPKFPRGLANGSGLVGKNLLFAGGGAGSGRLLYSKFGREEARKLAQTGFFINRALQDFYVIDDPSFGPRQKGGTIDFVHVHPSPVLRAQRQLESNGRLNWGKPLKRILEEQFRDGVPLKIEAFCDWLPVDDCFVTLDGALKDKWGMPVARVRTGYHVRNLQVGWYLAAKGAQMLKAIGAEEVISFASGAPPTNLLAGTCRFGHDPDTSVLDPHCRANELDNLYVTDGSFMPTGGSVPYTWTIYANAFRVADHLVERLGGSRRENI</sequence>
<evidence type="ECO:0000256" key="4">
    <source>
        <dbReference type="ARBA" id="ARBA00023002"/>
    </source>
</evidence>
<dbReference type="EMBL" id="AP012273">
    <property type="protein sequence ID" value="BAO45238.1"/>
    <property type="molecule type" value="Genomic_DNA"/>
</dbReference>